<feature type="signal peptide" evidence="6">
    <location>
        <begin position="1"/>
        <end position="22"/>
    </location>
</feature>
<dbReference type="PATRIC" id="fig|316.97.peg.1362"/>
<feature type="binding site" description="covalent" evidence="4">
    <location>
        <position position="41"/>
    </location>
    <ligand>
        <name>heme c</name>
        <dbReference type="ChEBI" id="CHEBI:61717"/>
        <label>1</label>
    </ligand>
</feature>
<proteinExistence type="predicted"/>
<name>A0A023WQV3_STUST</name>
<dbReference type="InterPro" id="IPR050597">
    <property type="entry name" value="Cytochrome_c_Oxidase_Subunit"/>
</dbReference>
<feature type="binding site" description="covalent" evidence="4">
    <location>
        <position position="144"/>
    </location>
    <ligand>
        <name>heme c</name>
        <dbReference type="ChEBI" id="CHEBI:61717"/>
        <label>2</label>
    </ligand>
</feature>
<dbReference type="AlphaFoldDB" id="A0A023WQV3"/>
<feature type="binding site" description="axial binding residue" evidence="5">
    <location>
        <position position="187"/>
    </location>
    <ligand>
        <name>heme c</name>
        <dbReference type="ChEBI" id="CHEBI:61717"/>
        <label>2</label>
    </ligand>
    <ligandPart>
        <name>Fe</name>
        <dbReference type="ChEBI" id="CHEBI:18248"/>
    </ligandPart>
</feature>
<dbReference type="InterPro" id="IPR009056">
    <property type="entry name" value="Cyt_c-like_dom"/>
</dbReference>
<sequence>MKFTRWPLAGVTALLVTMQAQAADGQKIYAQGGANPAAMACGTCHGADAMGMAAAGFPRLAGINAGYTRKQLADFRSGARANPIMQPIAASLSDDEIQAIAATLEAMPAPSYAAVGRAEKAEGVGATLALRGAWGRNIPECVACHGPGGLGVGESFPPLAGQSVQYLSGQLNAWRQGTRKNDPNDLMGHIARSMSDAEVQAVSEYFASLAHKGASQ</sequence>
<keyword evidence="6" id="KW-0732">Signal</keyword>
<feature type="binding site" description="axial binding residue" evidence="5">
    <location>
        <position position="145"/>
    </location>
    <ligand>
        <name>heme c</name>
        <dbReference type="ChEBI" id="CHEBI:61717"/>
        <label>2</label>
    </ligand>
    <ligandPart>
        <name>Fe</name>
        <dbReference type="ChEBI" id="CHEBI:18248"/>
    </ligandPart>
</feature>
<dbReference type="GO" id="GO:0042597">
    <property type="term" value="C:periplasmic space"/>
    <property type="evidence" value="ECO:0007669"/>
    <property type="project" value="InterPro"/>
</dbReference>
<organism evidence="8 9">
    <name type="scientific">Stutzerimonas stutzeri</name>
    <name type="common">Pseudomonas stutzeri</name>
    <dbReference type="NCBI Taxonomy" id="316"/>
    <lineage>
        <taxon>Bacteria</taxon>
        <taxon>Pseudomonadati</taxon>
        <taxon>Pseudomonadota</taxon>
        <taxon>Gammaproteobacteria</taxon>
        <taxon>Pseudomonadales</taxon>
        <taxon>Pseudomonadaceae</taxon>
        <taxon>Stutzerimonas</taxon>
    </lineage>
</organism>
<dbReference type="InterPro" id="IPR036909">
    <property type="entry name" value="Cyt_c-like_dom_sf"/>
</dbReference>
<feature type="chain" id="PRO_5001527212" evidence="6">
    <location>
        <begin position="23"/>
        <end position="216"/>
    </location>
</feature>
<evidence type="ECO:0000313" key="9">
    <source>
        <dbReference type="Proteomes" id="UP000025238"/>
    </source>
</evidence>
<evidence type="ECO:0000256" key="2">
    <source>
        <dbReference type="ARBA" id="ARBA00022723"/>
    </source>
</evidence>
<dbReference type="Proteomes" id="UP000025238">
    <property type="component" value="Chromosome"/>
</dbReference>
<dbReference type="GO" id="GO:0020037">
    <property type="term" value="F:heme binding"/>
    <property type="evidence" value="ECO:0007669"/>
    <property type="project" value="InterPro"/>
</dbReference>
<reference evidence="8 9" key="1">
    <citation type="submission" date="2014-03" db="EMBL/GenBank/DDBJ databases">
        <title>Complete genome sequence of Pseudomonas stutzeri 19SMN4.</title>
        <authorList>
            <person name="Brunet-Galmes I."/>
            <person name="Nogales B."/>
            <person name="Busquets A."/>
            <person name="Pena A."/>
            <person name="Gomila M."/>
            <person name="Garcia-Valdes E."/>
            <person name="Lalucat J."/>
            <person name="Bennasar A."/>
            <person name="Bosch R."/>
        </authorList>
    </citation>
    <scope>NUCLEOTIDE SEQUENCE [LARGE SCALE GENOMIC DNA]</scope>
    <source>
        <strain evidence="8 9">19SMN4</strain>
    </source>
</reference>
<dbReference type="Pfam" id="PF00034">
    <property type="entry name" value="Cytochrom_C"/>
    <property type="match status" value="2"/>
</dbReference>
<dbReference type="InterPro" id="IPR024167">
    <property type="entry name" value="Cytochrome_c4-like"/>
</dbReference>
<dbReference type="PIRSF" id="PIRSF000005">
    <property type="entry name" value="Cytochrome_c4"/>
    <property type="match status" value="1"/>
</dbReference>
<accession>A0A023WQV3</accession>
<feature type="binding site" description="axial binding residue" evidence="5">
    <location>
        <position position="85"/>
    </location>
    <ligand>
        <name>heme c</name>
        <dbReference type="ChEBI" id="CHEBI:61717"/>
        <label>1</label>
    </ligand>
    <ligandPart>
        <name>Fe</name>
        <dbReference type="ChEBI" id="CHEBI:18248"/>
    </ligandPart>
</feature>
<keyword evidence="2 5" id="KW-0479">Metal-binding</keyword>
<evidence type="ECO:0000256" key="6">
    <source>
        <dbReference type="SAM" id="SignalP"/>
    </source>
</evidence>
<evidence type="ECO:0000256" key="4">
    <source>
        <dbReference type="PIRSR" id="PIRSR000005-1"/>
    </source>
</evidence>
<gene>
    <name evidence="8" type="ORF">UIB01_06735</name>
</gene>
<evidence type="ECO:0000256" key="5">
    <source>
        <dbReference type="PIRSR" id="PIRSR000005-2"/>
    </source>
</evidence>
<dbReference type="PROSITE" id="PS51007">
    <property type="entry name" value="CYTC"/>
    <property type="match status" value="2"/>
</dbReference>
<comment type="PTM">
    <text evidence="4">Binds 2 heme c groups covalently per subunit.</text>
</comment>
<dbReference type="GO" id="GO:0005506">
    <property type="term" value="F:iron ion binding"/>
    <property type="evidence" value="ECO:0007669"/>
    <property type="project" value="InterPro"/>
</dbReference>
<dbReference type="EMBL" id="CP007509">
    <property type="protein sequence ID" value="AHY42199.1"/>
    <property type="molecule type" value="Genomic_DNA"/>
</dbReference>
<evidence type="ECO:0000256" key="1">
    <source>
        <dbReference type="ARBA" id="ARBA00022617"/>
    </source>
</evidence>
<evidence type="ECO:0000313" key="8">
    <source>
        <dbReference type="EMBL" id="AHY42199.1"/>
    </source>
</evidence>
<dbReference type="KEGG" id="pstu:UIB01_06735"/>
<evidence type="ECO:0000259" key="7">
    <source>
        <dbReference type="PROSITE" id="PS51007"/>
    </source>
</evidence>
<feature type="binding site" description="axial binding residue" evidence="5">
    <location>
        <position position="45"/>
    </location>
    <ligand>
        <name>heme c</name>
        <dbReference type="ChEBI" id="CHEBI:61717"/>
        <label>1</label>
    </ligand>
    <ligandPart>
        <name>Fe</name>
        <dbReference type="ChEBI" id="CHEBI:18248"/>
    </ligandPart>
</feature>
<evidence type="ECO:0000256" key="3">
    <source>
        <dbReference type="ARBA" id="ARBA00023004"/>
    </source>
</evidence>
<dbReference type="PANTHER" id="PTHR33751">
    <property type="entry name" value="CBB3-TYPE CYTOCHROME C OXIDASE SUBUNIT FIXP"/>
    <property type="match status" value="1"/>
</dbReference>
<feature type="domain" description="Cytochrome c" evidence="7">
    <location>
        <begin position="127"/>
        <end position="210"/>
    </location>
</feature>
<dbReference type="PANTHER" id="PTHR33751:SF11">
    <property type="entry name" value="BLL4483 PROTEIN"/>
    <property type="match status" value="1"/>
</dbReference>
<keyword evidence="3 5" id="KW-0408">Iron</keyword>
<dbReference type="GO" id="GO:0009055">
    <property type="term" value="F:electron transfer activity"/>
    <property type="evidence" value="ECO:0007669"/>
    <property type="project" value="InterPro"/>
</dbReference>
<protein>
    <submittedName>
        <fullName evidence="8">Cytochrome C</fullName>
    </submittedName>
</protein>
<feature type="binding site" description="covalent" evidence="4">
    <location>
        <position position="44"/>
    </location>
    <ligand>
        <name>heme c</name>
        <dbReference type="ChEBI" id="CHEBI:61717"/>
        <label>1</label>
    </ligand>
</feature>
<feature type="domain" description="Cytochrome c" evidence="7">
    <location>
        <begin position="20"/>
        <end position="108"/>
    </location>
</feature>
<keyword evidence="1 4" id="KW-0349">Heme</keyword>
<dbReference type="SUPFAM" id="SSF46626">
    <property type="entry name" value="Cytochrome c"/>
    <property type="match status" value="2"/>
</dbReference>
<dbReference type="Gene3D" id="1.10.760.10">
    <property type="entry name" value="Cytochrome c-like domain"/>
    <property type="match status" value="2"/>
</dbReference>
<feature type="binding site" description="covalent" evidence="4">
    <location>
        <position position="141"/>
    </location>
    <ligand>
        <name>heme c</name>
        <dbReference type="ChEBI" id="CHEBI:61717"/>
        <label>2</label>
    </ligand>
</feature>
<dbReference type="OrthoDB" id="9773456at2"/>